<dbReference type="InterPro" id="IPR004869">
    <property type="entry name" value="MMPL_dom"/>
</dbReference>
<dbReference type="OrthoDB" id="5963930at2"/>
<dbReference type="Gene3D" id="1.20.1640.10">
    <property type="entry name" value="Multidrug efflux transporter AcrB transmembrane domain"/>
    <property type="match status" value="2"/>
</dbReference>
<evidence type="ECO:0000259" key="7">
    <source>
        <dbReference type="PROSITE" id="PS50156"/>
    </source>
</evidence>
<feature type="transmembrane region" description="Helical" evidence="6">
    <location>
        <begin position="667"/>
        <end position="689"/>
    </location>
</feature>
<gene>
    <name evidence="8" type="primary">ydfJ</name>
    <name evidence="8" type="ORF">EHSB41UT_03147</name>
</gene>
<feature type="transmembrane region" description="Helical" evidence="6">
    <location>
        <begin position="710"/>
        <end position="730"/>
    </location>
</feature>
<feature type="transmembrane region" description="Helical" evidence="6">
    <location>
        <begin position="254"/>
        <end position="275"/>
    </location>
</feature>
<feature type="domain" description="SSD" evidence="7">
    <location>
        <begin position="255"/>
        <end position="380"/>
    </location>
</feature>
<feature type="transmembrane region" description="Helical" evidence="6">
    <location>
        <begin position="229"/>
        <end position="247"/>
    </location>
</feature>
<keyword evidence="5 6" id="KW-0472">Membrane</keyword>
<proteinExistence type="predicted"/>
<protein>
    <submittedName>
        <fullName evidence="8">Membrane protein YdfJ</fullName>
    </submittedName>
</protein>
<dbReference type="InterPro" id="IPR000731">
    <property type="entry name" value="SSD"/>
</dbReference>
<feature type="transmembrane region" description="Helical" evidence="6">
    <location>
        <begin position="403"/>
        <end position="429"/>
    </location>
</feature>
<feature type="transmembrane region" description="Helical" evidence="6">
    <location>
        <begin position="326"/>
        <end position="349"/>
    </location>
</feature>
<feature type="transmembrane region" description="Helical" evidence="6">
    <location>
        <begin position="20"/>
        <end position="40"/>
    </location>
</feature>
<feature type="transmembrane region" description="Helical" evidence="6">
    <location>
        <begin position="355"/>
        <end position="383"/>
    </location>
</feature>
<evidence type="ECO:0000256" key="1">
    <source>
        <dbReference type="ARBA" id="ARBA00004651"/>
    </source>
</evidence>
<dbReference type="PROSITE" id="PS50156">
    <property type="entry name" value="SSD"/>
    <property type="match status" value="1"/>
</dbReference>
<dbReference type="SUPFAM" id="SSF82866">
    <property type="entry name" value="Multidrug efflux transporter AcrB transmembrane domain"/>
    <property type="match status" value="2"/>
</dbReference>
<dbReference type="GO" id="GO:0005886">
    <property type="term" value="C:plasma membrane"/>
    <property type="evidence" value="ECO:0007669"/>
    <property type="project" value="UniProtKB-SubCell"/>
</dbReference>
<dbReference type="AlphaFoldDB" id="A0A1X7AML3"/>
<keyword evidence="3 6" id="KW-0812">Transmembrane</keyword>
<evidence type="ECO:0000256" key="5">
    <source>
        <dbReference type="ARBA" id="ARBA00023136"/>
    </source>
</evidence>
<sequence length="782" mass="86053">MSKHISTEPVLERLFFNNRVPVVILFFIASVVLSFQLMGLRVDASFEKMIPLKHQYIMNWLERRDDLGSANSLRIAVAPQDGDIFDAEYMDKLQKLTDEVFYLPGVDRAAMKSLWTPNVRWLEVTEEGFEGGPVIPQTYNGDATSLKELRINILRSGTVGSLVSNDFKSSIVELPLFESNPETGEKLNYAELSQALEEIRDRYAEQGINLHIIGFAKVVGDLFEGVQSIGIFFLVALAITFVLLFAYSRCLKSTIVPIICSLIAVVWQLGLLSALGFGLDLYSVLVPFLVFAIGVSHGVQIINNIAIESAKGAEALKAARLTFRALYIPGMLALISDAIGFLTLLVIEIDVIQSLAIAASIGVAVIILTNLILLPVLMSWVGVSKGVRERGDISKQKSPVWSLISRFAHPYVAPVSIVIALCGFGYGLMMKDQVKIGDLDPGAPELRADSRYNQDNAYITANYSTSADTFITMVETGPEMCASFETMQALDNYMWHMKQVPGVQDAVSMVTVAKQVIKGLNEGNPQWQTLSRNQYVLNNAINNGTASQLYNKDCSLAPVLLFLEDHKAETLERVVDATEAFALANNTDDIKFLMATGNAGVEAATNEVIGSAQNLMLVWVYSVVSILVLITFRSVRAVVCIIVPLALTSLLCQALMVHMGIGVKVATLPVIALGVGIGVDYGIYIYSRLESFLKQGMNLRQAYYETLRTTGKAVVFTGVTLAIGVCTWIFSPIKFQADMGMLLTFMFLWNMFGAIWLLPALARFFVRPEKVKKDEDMPAVTL</sequence>
<keyword evidence="9" id="KW-1185">Reference proteome</keyword>
<evidence type="ECO:0000256" key="6">
    <source>
        <dbReference type="SAM" id="Phobius"/>
    </source>
</evidence>
<feature type="transmembrane region" description="Helical" evidence="6">
    <location>
        <begin position="742"/>
        <end position="766"/>
    </location>
</feature>
<evidence type="ECO:0000313" key="8">
    <source>
        <dbReference type="EMBL" id="SMA49263.1"/>
    </source>
</evidence>
<keyword evidence="2" id="KW-1003">Cell membrane</keyword>
<reference evidence="8 9" key="1">
    <citation type="submission" date="2017-03" db="EMBL/GenBank/DDBJ databases">
        <authorList>
            <person name="Afonso C.L."/>
            <person name="Miller P.J."/>
            <person name="Scott M.A."/>
            <person name="Spackman E."/>
            <person name="Goraichik I."/>
            <person name="Dimitrov K.M."/>
            <person name="Suarez D.L."/>
            <person name="Swayne D.E."/>
        </authorList>
    </citation>
    <scope>NUCLEOTIDE SEQUENCE [LARGE SCALE GENOMIC DNA]</scope>
    <source>
        <strain evidence="8">SB41UT1</strain>
    </source>
</reference>
<dbReference type="RefSeq" id="WP_087111566.1">
    <property type="nucleotide sequence ID" value="NZ_CBCSCN010000007.1"/>
</dbReference>
<dbReference type="PANTHER" id="PTHR33406">
    <property type="entry name" value="MEMBRANE PROTEIN MJ1562-RELATED"/>
    <property type="match status" value="1"/>
</dbReference>
<feature type="transmembrane region" description="Helical" evidence="6">
    <location>
        <begin position="281"/>
        <end position="305"/>
    </location>
</feature>
<evidence type="ECO:0000256" key="2">
    <source>
        <dbReference type="ARBA" id="ARBA00022475"/>
    </source>
</evidence>
<dbReference type="PANTHER" id="PTHR33406:SF10">
    <property type="entry name" value="SSD DOMAIN-CONTAINING PROTEIN"/>
    <property type="match status" value="1"/>
</dbReference>
<comment type="subcellular location">
    <subcellularLocation>
        <location evidence="1">Cell membrane</location>
        <topology evidence="1">Multi-pass membrane protein</topology>
    </subcellularLocation>
</comment>
<dbReference type="Pfam" id="PF03176">
    <property type="entry name" value="MMPL"/>
    <property type="match status" value="2"/>
</dbReference>
<evidence type="ECO:0000313" key="9">
    <source>
        <dbReference type="Proteomes" id="UP000196573"/>
    </source>
</evidence>
<name>A0A1X7AML3_9GAMM</name>
<organism evidence="8 9">
    <name type="scientific">Parendozoicomonas haliclonae</name>
    <dbReference type="NCBI Taxonomy" id="1960125"/>
    <lineage>
        <taxon>Bacteria</taxon>
        <taxon>Pseudomonadati</taxon>
        <taxon>Pseudomonadota</taxon>
        <taxon>Gammaproteobacteria</taxon>
        <taxon>Oceanospirillales</taxon>
        <taxon>Endozoicomonadaceae</taxon>
        <taxon>Parendozoicomonas</taxon>
    </lineage>
</organism>
<dbReference type="InterPro" id="IPR050545">
    <property type="entry name" value="Mycobact_MmpL"/>
</dbReference>
<keyword evidence="4 6" id="KW-1133">Transmembrane helix</keyword>
<accession>A0A1X7AML3</accession>
<evidence type="ECO:0000256" key="3">
    <source>
        <dbReference type="ARBA" id="ARBA00022692"/>
    </source>
</evidence>
<evidence type="ECO:0000256" key="4">
    <source>
        <dbReference type="ARBA" id="ARBA00022989"/>
    </source>
</evidence>
<feature type="transmembrane region" description="Helical" evidence="6">
    <location>
        <begin position="639"/>
        <end position="661"/>
    </location>
</feature>
<dbReference type="Proteomes" id="UP000196573">
    <property type="component" value="Unassembled WGS sequence"/>
</dbReference>
<dbReference type="EMBL" id="FWPT01000007">
    <property type="protein sequence ID" value="SMA49263.1"/>
    <property type="molecule type" value="Genomic_DNA"/>
</dbReference>
<feature type="transmembrane region" description="Helical" evidence="6">
    <location>
        <begin position="615"/>
        <end position="632"/>
    </location>
</feature>